<gene>
    <name evidence="8" type="ORF">MXD59_12465</name>
</gene>
<dbReference type="EMBL" id="JALKFT010000010">
    <property type="protein sequence ID" value="MCK9876580.1"/>
    <property type="molecule type" value="Genomic_DNA"/>
</dbReference>
<dbReference type="RefSeq" id="WP_248824820.1">
    <property type="nucleotide sequence ID" value="NZ_JALKFT010000010.1"/>
</dbReference>
<accession>A0ABT0JYQ3</accession>
<evidence type="ECO:0000256" key="4">
    <source>
        <dbReference type="ARBA" id="ARBA00022840"/>
    </source>
</evidence>
<evidence type="ECO:0000256" key="6">
    <source>
        <dbReference type="SAM" id="MobiDB-lite"/>
    </source>
</evidence>
<dbReference type="PROSITE" id="PS00211">
    <property type="entry name" value="ABC_TRANSPORTER_1"/>
    <property type="match status" value="1"/>
</dbReference>
<evidence type="ECO:0000256" key="2">
    <source>
        <dbReference type="ARBA" id="ARBA00022448"/>
    </source>
</evidence>
<dbReference type="PANTHER" id="PTHR42711">
    <property type="entry name" value="ABC TRANSPORTER ATP-BINDING PROTEIN"/>
    <property type="match status" value="1"/>
</dbReference>
<keyword evidence="3" id="KW-0547">Nucleotide-binding</keyword>
<evidence type="ECO:0000259" key="7">
    <source>
        <dbReference type="PROSITE" id="PS50893"/>
    </source>
</evidence>
<proteinExistence type="predicted"/>
<protein>
    <submittedName>
        <fullName evidence="8">ABC transporter ATP-binding protein</fullName>
    </submittedName>
</protein>
<dbReference type="InterPro" id="IPR027417">
    <property type="entry name" value="P-loop_NTPase"/>
</dbReference>
<dbReference type="InterPro" id="IPR003593">
    <property type="entry name" value="AAA+_ATPase"/>
</dbReference>
<dbReference type="Proteomes" id="UP001201873">
    <property type="component" value="Unassembled WGS sequence"/>
</dbReference>
<keyword evidence="4 8" id="KW-0067">ATP-binding</keyword>
<dbReference type="GO" id="GO:0005524">
    <property type="term" value="F:ATP binding"/>
    <property type="evidence" value="ECO:0007669"/>
    <property type="project" value="UniProtKB-KW"/>
</dbReference>
<dbReference type="SUPFAM" id="SSF52540">
    <property type="entry name" value="P-loop containing nucleoside triphosphate hydrolases"/>
    <property type="match status" value="1"/>
</dbReference>
<keyword evidence="2" id="KW-0813">Transport</keyword>
<evidence type="ECO:0000256" key="1">
    <source>
        <dbReference type="ARBA" id="ARBA00004202"/>
    </source>
</evidence>
<dbReference type="InterPro" id="IPR003439">
    <property type="entry name" value="ABC_transporter-like_ATP-bd"/>
</dbReference>
<comment type="caution">
    <text evidence="8">The sequence shown here is derived from an EMBL/GenBank/DDBJ whole genome shotgun (WGS) entry which is preliminary data.</text>
</comment>
<feature type="region of interest" description="Disordered" evidence="6">
    <location>
        <begin position="16"/>
        <end position="78"/>
    </location>
</feature>
<dbReference type="InterPro" id="IPR017871">
    <property type="entry name" value="ABC_transporter-like_CS"/>
</dbReference>
<evidence type="ECO:0000313" key="8">
    <source>
        <dbReference type="EMBL" id="MCK9876580.1"/>
    </source>
</evidence>
<evidence type="ECO:0000313" key="9">
    <source>
        <dbReference type="Proteomes" id="UP001201873"/>
    </source>
</evidence>
<comment type="subcellular location">
    <subcellularLocation>
        <location evidence="1">Cell membrane</location>
        <topology evidence="1">Peripheral membrane protein</topology>
    </subcellularLocation>
</comment>
<keyword evidence="5" id="KW-0046">Antibiotic resistance</keyword>
<evidence type="ECO:0000256" key="5">
    <source>
        <dbReference type="ARBA" id="ARBA00023251"/>
    </source>
</evidence>
<dbReference type="PANTHER" id="PTHR42711:SF16">
    <property type="entry name" value="ABC TRANSPORTER ATP-BINDING PROTEIN"/>
    <property type="match status" value="1"/>
</dbReference>
<dbReference type="CDD" id="cd03230">
    <property type="entry name" value="ABC_DR_subfamily_A"/>
    <property type="match status" value="1"/>
</dbReference>
<dbReference type="InterPro" id="IPR050763">
    <property type="entry name" value="ABC_transporter_ATP-binding"/>
</dbReference>
<name>A0ABT0JYQ3_9ACTN</name>
<dbReference type="Gene3D" id="3.40.50.300">
    <property type="entry name" value="P-loop containing nucleotide triphosphate hydrolases"/>
    <property type="match status" value="1"/>
</dbReference>
<dbReference type="SMART" id="SM00382">
    <property type="entry name" value="AAA"/>
    <property type="match status" value="1"/>
</dbReference>
<sequence length="371" mass="38980">MAEILAVSVAGLVKTYSARSAVTRTGPSRADRRRDGGARGRRARRGPREPGSGEFPAVLAPHPSEPHPSEPPTSGRVADGRIRAVDGLSFSVPVGSVTALLGPNGAGKTTTVEICEGFRAADAGEVRILGRDPIADAVELRPRVGIMLQSGGMYPGARAGEMLRLVAAHHRDPLDPAALLDRLGLTDSAATPFRRLSGGQQQRLSLAMAVVGRPELVFLDEPTAGLDVAGRRTTWELIEELRAAGVTVVLTTHAMDEAERLADQVTIINHGRVVATGSPAELTRGGAEGQLRFRAPAGLDLATLLLALPDGTTAKESPSGHYLVEGTVDPQLLAAVTAWCAGNGVLAEDLRVEQRTLEDVFVELTGAELRP</sequence>
<reference evidence="8 9" key="1">
    <citation type="submission" date="2022-04" db="EMBL/GenBank/DDBJ databases">
        <title>Genome diversity in the genus Frankia.</title>
        <authorList>
            <person name="Carlos-Shanley C."/>
            <person name="Hahn D."/>
        </authorList>
    </citation>
    <scope>NUCLEOTIDE SEQUENCE [LARGE SCALE GENOMIC DNA]</scope>
    <source>
        <strain evidence="8 9">Ag45/Mut15</strain>
    </source>
</reference>
<keyword evidence="9" id="KW-1185">Reference proteome</keyword>
<feature type="domain" description="ABC transporter" evidence="7">
    <location>
        <begin position="69"/>
        <end position="295"/>
    </location>
</feature>
<organism evidence="8 9">
    <name type="scientific">Frankia umida</name>
    <dbReference type="NCBI Taxonomy" id="573489"/>
    <lineage>
        <taxon>Bacteria</taxon>
        <taxon>Bacillati</taxon>
        <taxon>Actinomycetota</taxon>
        <taxon>Actinomycetes</taxon>
        <taxon>Frankiales</taxon>
        <taxon>Frankiaceae</taxon>
        <taxon>Frankia</taxon>
    </lineage>
</organism>
<feature type="compositionally biased region" description="Basic and acidic residues" evidence="6">
    <location>
        <begin position="29"/>
        <end position="38"/>
    </location>
</feature>
<dbReference type="Pfam" id="PF00005">
    <property type="entry name" value="ABC_tran"/>
    <property type="match status" value="1"/>
</dbReference>
<dbReference type="PROSITE" id="PS50893">
    <property type="entry name" value="ABC_TRANSPORTER_2"/>
    <property type="match status" value="1"/>
</dbReference>
<evidence type="ECO:0000256" key="3">
    <source>
        <dbReference type="ARBA" id="ARBA00022741"/>
    </source>
</evidence>